<sequence length="709" mass="77503">MALNYVVSAQKPTIVTGAVVGNFTAPNDLNLVIAKTNRLEILLVTAEGLKPTQEVPIFGRIAAIKFFRPRGENTDSLLILTAKYHLAVLSWSESGEIVTRAHGNLADRIGRQSETGIIAIVDEPSGLIALRLYDGLLKVVQWEDGRELKAFNLRFEDLNIVDVQFLHNCDKPTIAYIYQDQNGRHLKTALVSVDEKELVMGPWKQDNIESEATMLIPIPAPFGGCVLIGQESISYHKDENVYTAVAPPLIHQSTITCFGKIDKTGQRFLLGDMAGRLFMLLLDTVEGMDGMASVKDLKVELLGETTIAECLVYLDNGVVFVGSRLGDSQLIRLTTEPVDIETNSFVQVLDSYTNLGPILDMALVRLEGQSQVVTCSGAFKEGSLRVVRNGIGIEEHASVDLPGVKGLFAFQKDSQDGFDNYLLVSFVGETRVLMLAGDELEETEIPGIVSDEQTLWAGSLSSPERLVQVTPAGVRMVTGENTVLWSPPESKRISLMSANALTGQLTIACGRDLFYLELTDAVTQIAHVQTDHEIACVDISPIGETNRSEVVAVGLWTDISVRLLSLPDLVEIHAQPLGGEILPRSVLMTRLESSLYLLVALGDGTLFYYQMDTQTGALLERKKVTLGTQPTTLKKFKSRGTTNVFACSDRPTVIYSSNQKLVFSNVNLKLVAHMCPLNAAAYRDSLVMSDGQTLVIGTIISFFNSFLCA</sequence>
<dbReference type="GO" id="GO:0006281">
    <property type="term" value="P:DNA repair"/>
    <property type="evidence" value="ECO:0007669"/>
    <property type="project" value="UniProtKB-KW"/>
</dbReference>
<comment type="subcellular location">
    <subcellularLocation>
        <location evidence="2">Cytoplasm</location>
    </subcellularLocation>
    <subcellularLocation>
        <location evidence="1">Nucleus</location>
    </subcellularLocation>
</comment>
<dbReference type="PANTHER" id="PTHR10644">
    <property type="entry name" value="DNA REPAIR/RNA PROCESSING CPSF FAMILY"/>
    <property type="match status" value="1"/>
</dbReference>
<evidence type="ECO:0000256" key="9">
    <source>
        <dbReference type="ARBA" id="ARBA00023204"/>
    </source>
</evidence>
<keyword evidence="10" id="KW-0539">Nucleus</keyword>
<evidence type="ECO:0000256" key="2">
    <source>
        <dbReference type="ARBA" id="ARBA00004496"/>
    </source>
</evidence>
<dbReference type="AlphaFoldDB" id="A0A914W414"/>
<dbReference type="GO" id="GO:0003677">
    <property type="term" value="F:DNA binding"/>
    <property type="evidence" value="ECO:0007669"/>
    <property type="project" value="UniProtKB-KW"/>
</dbReference>
<feature type="domain" description="RSE1/DDB1/CPSF1 first beta-propeller" evidence="11">
    <location>
        <begin position="15"/>
        <end position="350"/>
    </location>
</feature>
<keyword evidence="8" id="KW-0238">DNA-binding</keyword>
<evidence type="ECO:0000256" key="1">
    <source>
        <dbReference type="ARBA" id="ARBA00004123"/>
    </source>
</evidence>
<name>A0A914W414_9BILA</name>
<evidence type="ECO:0000256" key="5">
    <source>
        <dbReference type="ARBA" id="ARBA00014577"/>
    </source>
</evidence>
<protein>
    <recommendedName>
        <fullName evidence="5">DNA damage-binding protein 1</fullName>
    </recommendedName>
</protein>
<organism evidence="13 14">
    <name type="scientific">Plectus sambesii</name>
    <dbReference type="NCBI Taxonomy" id="2011161"/>
    <lineage>
        <taxon>Eukaryota</taxon>
        <taxon>Metazoa</taxon>
        <taxon>Ecdysozoa</taxon>
        <taxon>Nematoda</taxon>
        <taxon>Chromadorea</taxon>
        <taxon>Plectida</taxon>
        <taxon>Plectina</taxon>
        <taxon>Plectoidea</taxon>
        <taxon>Plectidae</taxon>
        <taxon>Plectus</taxon>
    </lineage>
</organism>
<evidence type="ECO:0000256" key="10">
    <source>
        <dbReference type="ARBA" id="ARBA00023242"/>
    </source>
</evidence>
<proteinExistence type="inferred from homology"/>
<evidence type="ECO:0000313" key="14">
    <source>
        <dbReference type="WBParaSite" id="PSAMB.scaffold2986size20190.g19873.t1"/>
    </source>
</evidence>
<reference evidence="14" key="1">
    <citation type="submission" date="2022-11" db="UniProtKB">
        <authorList>
            <consortium name="WormBaseParasite"/>
        </authorList>
    </citation>
    <scope>IDENTIFICATION</scope>
</reference>
<dbReference type="WBParaSite" id="PSAMB.scaffold2986size20190.g19873.t1">
    <property type="protein sequence ID" value="PSAMB.scaffold2986size20190.g19873.t1"/>
    <property type="gene ID" value="PSAMB.scaffold2986size20190.g19873"/>
</dbReference>
<keyword evidence="13" id="KW-1185">Reference proteome</keyword>
<dbReference type="GO" id="GO:0005737">
    <property type="term" value="C:cytoplasm"/>
    <property type="evidence" value="ECO:0007669"/>
    <property type="project" value="UniProtKB-SubCell"/>
</dbReference>
<keyword evidence="9" id="KW-0234">DNA repair</keyword>
<evidence type="ECO:0000256" key="7">
    <source>
        <dbReference type="ARBA" id="ARBA00022763"/>
    </source>
</evidence>
<comment type="pathway">
    <text evidence="3">Protein modification; protein ubiquitination.</text>
</comment>
<dbReference type="InterPro" id="IPR050358">
    <property type="entry name" value="RSE1/DDB1/CFT1"/>
</dbReference>
<dbReference type="GO" id="GO:0005634">
    <property type="term" value="C:nucleus"/>
    <property type="evidence" value="ECO:0007669"/>
    <property type="project" value="UniProtKB-SubCell"/>
</dbReference>
<dbReference type="InterPro" id="IPR015943">
    <property type="entry name" value="WD40/YVTN_repeat-like_dom_sf"/>
</dbReference>
<evidence type="ECO:0000256" key="6">
    <source>
        <dbReference type="ARBA" id="ARBA00022490"/>
    </source>
</evidence>
<feature type="domain" description="RSE1/DDB1/CPSF1 second beta-propeller" evidence="12">
    <location>
        <begin position="393"/>
        <end position="699"/>
    </location>
</feature>
<evidence type="ECO:0000256" key="4">
    <source>
        <dbReference type="ARBA" id="ARBA00007453"/>
    </source>
</evidence>
<dbReference type="InterPro" id="IPR058543">
    <property type="entry name" value="Beta-prop_RSE1/DDB1/CPSF1_2nd"/>
</dbReference>
<evidence type="ECO:0000256" key="8">
    <source>
        <dbReference type="ARBA" id="ARBA00023125"/>
    </source>
</evidence>
<dbReference type="FunFam" id="2.130.10.10:FF:000073">
    <property type="entry name" value="DNA damage-binding protein 1"/>
    <property type="match status" value="1"/>
</dbReference>
<comment type="similarity">
    <text evidence="4">Belongs to the DDB1 family.</text>
</comment>
<keyword evidence="6" id="KW-0963">Cytoplasm</keyword>
<dbReference type="Proteomes" id="UP000887566">
    <property type="component" value="Unplaced"/>
</dbReference>
<dbReference type="Pfam" id="PF23726">
    <property type="entry name" value="Beta-prop_RSE1_2nd"/>
    <property type="match status" value="1"/>
</dbReference>
<evidence type="ECO:0000259" key="12">
    <source>
        <dbReference type="Pfam" id="PF23726"/>
    </source>
</evidence>
<accession>A0A914W414</accession>
<evidence type="ECO:0000313" key="13">
    <source>
        <dbReference type="Proteomes" id="UP000887566"/>
    </source>
</evidence>
<dbReference type="Pfam" id="PF10433">
    <property type="entry name" value="Beta-prop_RSE1_1st"/>
    <property type="match status" value="1"/>
</dbReference>
<keyword evidence="7" id="KW-0227">DNA damage</keyword>
<dbReference type="Gene3D" id="2.130.10.10">
    <property type="entry name" value="YVTN repeat-like/Quinoprotein amine dehydrogenase"/>
    <property type="match status" value="2"/>
</dbReference>
<evidence type="ECO:0000256" key="3">
    <source>
        <dbReference type="ARBA" id="ARBA00004906"/>
    </source>
</evidence>
<dbReference type="InterPro" id="IPR018846">
    <property type="entry name" value="Beta-prop_RSE1/DDB1/CPSF1_1st"/>
</dbReference>
<dbReference type="FunFam" id="2.130.10.10:FF:000592">
    <property type="entry name" value="UV-damaged DNA binding protein"/>
    <property type="match status" value="1"/>
</dbReference>
<evidence type="ECO:0000259" key="11">
    <source>
        <dbReference type="Pfam" id="PF10433"/>
    </source>
</evidence>